<evidence type="ECO:0008006" key="6">
    <source>
        <dbReference type="Google" id="ProtNLM"/>
    </source>
</evidence>
<dbReference type="GO" id="GO:0016151">
    <property type="term" value="F:nickel cation binding"/>
    <property type="evidence" value="ECO:0007669"/>
    <property type="project" value="InterPro"/>
</dbReference>
<comment type="caution">
    <text evidence="4">The sequence shown here is derived from an EMBL/GenBank/DDBJ whole genome shotgun (WGS) entry which is preliminary data.</text>
</comment>
<feature type="region of interest" description="Disordered" evidence="3">
    <location>
        <begin position="194"/>
        <end position="219"/>
    </location>
</feature>
<name>A0A4Q1BTZ7_TREME</name>
<keyword evidence="2" id="KW-0143">Chaperone</keyword>
<dbReference type="STRING" id="5217.A0A4Q1BTZ7"/>
<sequence>MTPTILLEDGIAPNTNSFIPKCAESRQDDNESHGGNGHLHLSHPPRANFSTLIASYPLKLLAPSPLPSQPSNIATCYTLAYGGGLVAGDLISLRVDIDQSCGLVMLTQGSTKVFKSRPNLRHLSYPSPLSLTSSKTDMTRQRLHVTLQPKSFLLLMPDSVAPFRNSKYSQTQRFLLPADNSASLLLLDWVSSGRGQRHSSTSSRRISAGGTTIPGDRGDTGEMEIWTMESYASTNEVYLGDRLVMRERMVLNNPPESLISLKGDGMSDVARRLAPYNVYATILILGPHFESLLTHLAKLVHATRQFQAQKPEKVLWSFNLVESGAGVLRVAGEEVEDVRGWLKCELGDGGVKELVGDGLWGRII</sequence>
<accession>A0A4Q1BTZ7</accession>
<organism evidence="4 5">
    <name type="scientific">Tremella mesenterica</name>
    <name type="common">Jelly fungus</name>
    <dbReference type="NCBI Taxonomy" id="5217"/>
    <lineage>
        <taxon>Eukaryota</taxon>
        <taxon>Fungi</taxon>
        <taxon>Dikarya</taxon>
        <taxon>Basidiomycota</taxon>
        <taxon>Agaricomycotina</taxon>
        <taxon>Tremellomycetes</taxon>
        <taxon>Tremellales</taxon>
        <taxon>Tremellaceae</taxon>
        <taxon>Tremella</taxon>
    </lineage>
</organism>
<gene>
    <name evidence="4" type="ORF">M231_01060</name>
</gene>
<evidence type="ECO:0000256" key="3">
    <source>
        <dbReference type="SAM" id="MobiDB-lite"/>
    </source>
</evidence>
<proteinExistence type="inferred from homology"/>
<dbReference type="Proteomes" id="UP000289152">
    <property type="component" value="Unassembled WGS sequence"/>
</dbReference>
<comment type="similarity">
    <text evidence="1">Belongs to the UreD family.</text>
</comment>
<dbReference type="AlphaFoldDB" id="A0A4Q1BTZ7"/>
<dbReference type="EMBL" id="SDIL01000007">
    <property type="protein sequence ID" value="RXK41561.1"/>
    <property type="molecule type" value="Genomic_DNA"/>
</dbReference>
<dbReference type="InterPro" id="IPR002669">
    <property type="entry name" value="UreD"/>
</dbReference>
<evidence type="ECO:0000256" key="1">
    <source>
        <dbReference type="ARBA" id="ARBA00007177"/>
    </source>
</evidence>
<dbReference type="InParanoid" id="A0A4Q1BTZ7"/>
<reference evidence="4 5" key="1">
    <citation type="submission" date="2016-06" db="EMBL/GenBank/DDBJ databases">
        <title>Evolution of pathogenesis and genome organization in the Tremellales.</title>
        <authorList>
            <person name="Cuomo C."/>
            <person name="Litvintseva A."/>
            <person name="Heitman J."/>
            <person name="Chen Y."/>
            <person name="Sun S."/>
            <person name="Springer D."/>
            <person name="Dromer F."/>
            <person name="Young S."/>
            <person name="Zeng Q."/>
            <person name="Chapman S."/>
            <person name="Gujja S."/>
            <person name="Saif S."/>
            <person name="Birren B."/>
        </authorList>
    </citation>
    <scope>NUCLEOTIDE SEQUENCE [LARGE SCALE GENOMIC DNA]</scope>
    <source>
        <strain evidence="4 5">ATCC 28783</strain>
    </source>
</reference>
<evidence type="ECO:0000313" key="5">
    <source>
        <dbReference type="Proteomes" id="UP000289152"/>
    </source>
</evidence>
<dbReference type="PANTHER" id="PTHR33643">
    <property type="entry name" value="UREASE ACCESSORY PROTEIN D"/>
    <property type="match status" value="1"/>
</dbReference>
<evidence type="ECO:0000256" key="2">
    <source>
        <dbReference type="ARBA" id="ARBA00023186"/>
    </source>
</evidence>
<dbReference type="Pfam" id="PF01774">
    <property type="entry name" value="UreD"/>
    <property type="match status" value="1"/>
</dbReference>
<dbReference type="VEuPathDB" id="FungiDB:TREMEDRAFT_67508"/>
<dbReference type="OrthoDB" id="5550464at2759"/>
<dbReference type="HAMAP" id="MF_01384">
    <property type="entry name" value="UreD"/>
    <property type="match status" value="1"/>
</dbReference>
<keyword evidence="5" id="KW-1185">Reference proteome</keyword>
<protein>
    <recommendedName>
        <fullName evidence="6">Urease accessory protein UreD</fullName>
    </recommendedName>
</protein>
<evidence type="ECO:0000313" key="4">
    <source>
        <dbReference type="EMBL" id="RXK41561.1"/>
    </source>
</evidence>
<dbReference type="PANTHER" id="PTHR33643:SF1">
    <property type="entry name" value="UREASE ACCESSORY PROTEIN D"/>
    <property type="match status" value="1"/>
</dbReference>
<dbReference type="FunCoup" id="A0A4Q1BTZ7">
    <property type="interactions" value="23"/>
</dbReference>